<protein>
    <submittedName>
        <fullName evidence="1">Phosphoribosylaminoimidazolecarboxamide formyltransferase / IMP cyclohydrolase</fullName>
    </submittedName>
</protein>
<dbReference type="Gene3D" id="3.40.140.20">
    <property type="match status" value="2"/>
</dbReference>
<dbReference type="GO" id="GO:0003937">
    <property type="term" value="F:IMP cyclohydrolase activity"/>
    <property type="evidence" value="ECO:0007669"/>
    <property type="project" value="InterPro"/>
</dbReference>
<organism evidence="1 2">
    <name type="scientific">Lachnospira pectinoschiza</name>
    <dbReference type="NCBI Taxonomy" id="28052"/>
    <lineage>
        <taxon>Bacteria</taxon>
        <taxon>Bacillati</taxon>
        <taxon>Bacillota</taxon>
        <taxon>Clostridia</taxon>
        <taxon>Lachnospirales</taxon>
        <taxon>Lachnospiraceae</taxon>
        <taxon>Lachnospira</taxon>
    </lineage>
</organism>
<dbReference type="SUPFAM" id="SSF53927">
    <property type="entry name" value="Cytidine deaminase-like"/>
    <property type="match status" value="1"/>
</dbReference>
<dbReference type="Pfam" id="PF01808">
    <property type="entry name" value="AICARFT_IMPCHas"/>
    <property type="match status" value="1"/>
</dbReference>
<dbReference type="Proteomes" id="UP000187651">
    <property type="component" value="Unassembled WGS sequence"/>
</dbReference>
<dbReference type="RefSeq" id="WP_074521522.1">
    <property type="nucleotide sequence ID" value="NZ_FNHZ01000003.1"/>
</dbReference>
<gene>
    <name evidence="1" type="ORF">SAMN05216544_1383</name>
</gene>
<dbReference type="PANTHER" id="PTHR11692:SF0">
    <property type="entry name" value="BIFUNCTIONAL PURINE BIOSYNTHESIS PROTEIN ATIC"/>
    <property type="match status" value="1"/>
</dbReference>
<dbReference type="FunFam" id="3.40.140.20:FF:000003">
    <property type="entry name" value="Bifunctional purine biosynthesis protein"/>
    <property type="match status" value="1"/>
</dbReference>
<name>A0A1G9WXL7_9FIRM</name>
<dbReference type="InterPro" id="IPR024051">
    <property type="entry name" value="AICAR_Tfase_dup_dom_sf"/>
</dbReference>
<dbReference type="GO" id="GO:0005829">
    <property type="term" value="C:cytosol"/>
    <property type="evidence" value="ECO:0007669"/>
    <property type="project" value="TreeGrafter"/>
</dbReference>
<dbReference type="GO" id="GO:0004643">
    <property type="term" value="F:phosphoribosylaminoimidazolecarboxamide formyltransferase activity"/>
    <property type="evidence" value="ECO:0007669"/>
    <property type="project" value="InterPro"/>
</dbReference>
<keyword evidence="1" id="KW-0378">Hydrolase</keyword>
<dbReference type="SMART" id="SM00798">
    <property type="entry name" value="AICARFT_IMPCHas"/>
    <property type="match status" value="1"/>
</dbReference>
<keyword evidence="1" id="KW-0808">Transferase</keyword>
<dbReference type="PANTHER" id="PTHR11692">
    <property type="entry name" value="BIFUNCTIONAL PURINE BIOSYNTHESIS PROTEIN PURH"/>
    <property type="match status" value="1"/>
</dbReference>
<accession>A0A1G9WXL7</accession>
<dbReference type="Gene3D" id="1.10.287.440">
    <property type="match status" value="1"/>
</dbReference>
<dbReference type="OrthoDB" id="9802065at2"/>
<sequence>MNEFQLKYGCNPNQKPSRIFMENGSELPVEILNGRPGYINFLDAFNGYQLVKELKEATGLPAATSFKHVSPAGAAVGLPLTDVEKKIYWVDEEIGELSPLACAYSRARGADRMSSFGDFISLSDVCDVTTAKLIQHEVSDGIIAPGYTDEAFEILSKKKKGNYNIIKINPDYKPEPIERKQVYGVTFEQGRNEFEINKALLENVVTDNKEIPDTAKIDLIIALITLKYTQSNSVCYAKGGQAIGIGAGQQSRIHCTRLAGSKADNWYLRQNPKVLNLPFKENVGRADRDNAIDLYIGDEYEDLLRDGEWERVFTSKPEVFTKEEKRAWLDGNTEVALGSDAFFPFGDNIERAYKSGVKYIAQPGGSIRDDNVIETCNKRGIAMCFTGMRLFHH</sequence>
<reference evidence="2" key="1">
    <citation type="submission" date="2016-10" db="EMBL/GenBank/DDBJ databases">
        <authorList>
            <person name="Varghese N."/>
            <person name="Submissions S."/>
        </authorList>
    </citation>
    <scope>NUCLEOTIDE SEQUENCE [LARGE SCALE GENOMIC DNA]</scope>
    <source>
        <strain evidence="2">M83</strain>
    </source>
</reference>
<dbReference type="InterPro" id="IPR024050">
    <property type="entry name" value="AICAR_Tfase_insert_dom_sf"/>
</dbReference>
<keyword evidence="2" id="KW-1185">Reference proteome</keyword>
<dbReference type="EMBL" id="FNHZ01000003">
    <property type="protein sequence ID" value="SDM89207.1"/>
    <property type="molecule type" value="Genomic_DNA"/>
</dbReference>
<proteinExistence type="predicted"/>
<dbReference type="AlphaFoldDB" id="A0A1G9WXL7"/>
<evidence type="ECO:0000313" key="1">
    <source>
        <dbReference type="EMBL" id="SDM89207.1"/>
    </source>
</evidence>
<dbReference type="NCBIfam" id="NF005492">
    <property type="entry name" value="PRK07106.1"/>
    <property type="match status" value="1"/>
</dbReference>
<dbReference type="InterPro" id="IPR002695">
    <property type="entry name" value="PurH-like"/>
</dbReference>
<evidence type="ECO:0000313" key="2">
    <source>
        <dbReference type="Proteomes" id="UP000187651"/>
    </source>
</evidence>
<dbReference type="GO" id="GO:0006189">
    <property type="term" value="P:'de novo' IMP biosynthetic process"/>
    <property type="evidence" value="ECO:0007669"/>
    <property type="project" value="TreeGrafter"/>
</dbReference>
<dbReference type="InterPro" id="IPR016193">
    <property type="entry name" value="Cytidine_deaminase-like"/>
</dbReference>